<proteinExistence type="predicted"/>
<feature type="transmembrane region" description="Helical" evidence="1">
    <location>
        <begin position="42"/>
        <end position="63"/>
    </location>
</feature>
<reference evidence="3 4" key="1">
    <citation type="submission" date="2016-10" db="EMBL/GenBank/DDBJ databases">
        <authorList>
            <person name="de Groot N.N."/>
        </authorList>
    </citation>
    <scope>NUCLEOTIDE SEQUENCE [LARGE SCALE GENOMIC DNA]</scope>
    <source>
        <strain evidence="3 4">DSM 43357</strain>
    </source>
</reference>
<protein>
    <submittedName>
        <fullName evidence="3">Restriction endonuclease</fullName>
    </submittedName>
</protein>
<dbReference type="GO" id="GO:0009307">
    <property type="term" value="P:DNA restriction-modification system"/>
    <property type="evidence" value="ECO:0007669"/>
    <property type="project" value="InterPro"/>
</dbReference>
<evidence type="ECO:0000313" key="4">
    <source>
        <dbReference type="Proteomes" id="UP000198953"/>
    </source>
</evidence>
<evidence type="ECO:0000313" key="3">
    <source>
        <dbReference type="EMBL" id="SEM69672.1"/>
    </source>
</evidence>
<dbReference type="SUPFAM" id="SSF52980">
    <property type="entry name" value="Restriction endonuclease-like"/>
    <property type="match status" value="1"/>
</dbReference>
<feature type="domain" description="Restriction endonuclease type IV Mrr" evidence="2">
    <location>
        <begin position="84"/>
        <end position="197"/>
    </location>
</feature>
<keyword evidence="4" id="KW-1185">Reference proteome</keyword>
<dbReference type="Proteomes" id="UP000198953">
    <property type="component" value="Unassembled WGS sequence"/>
</dbReference>
<keyword evidence="3" id="KW-0378">Hydrolase</keyword>
<dbReference type="RefSeq" id="WP_143078801.1">
    <property type="nucleotide sequence ID" value="NZ_FOBF01000016.1"/>
</dbReference>
<dbReference type="GO" id="GO:0015666">
    <property type="term" value="F:restriction endodeoxyribonuclease activity"/>
    <property type="evidence" value="ECO:0007669"/>
    <property type="project" value="TreeGrafter"/>
</dbReference>
<keyword evidence="1" id="KW-0812">Transmembrane</keyword>
<keyword evidence="1" id="KW-1133">Transmembrane helix</keyword>
<dbReference type="PANTHER" id="PTHR30015">
    <property type="entry name" value="MRR RESTRICTION SYSTEM PROTEIN"/>
    <property type="match status" value="1"/>
</dbReference>
<accession>A0A1H8AFQ4</accession>
<organism evidence="3 4">
    <name type="scientific">Nonomuraea pusilla</name>
    <dbReference type="NCBI Taxonomy" id="46177"/>
    <lineage>
        <taxon>Bacteria</taxon>
        <taxon>Bacillati</taxon>
        <taxon>Actinomycetota</taxon>
        <taxon>Actinomycetes</taxon>
        <taxon>Streptosporangiales</taxon>
        <taxon>Streptosporangiaceae</taxon>
        <taxon>Nonomuraea</taxon>
    </lineage>
</organism>
<keyword evidence="1" id="KW-0472">Membrane</keyword>
<dbReference type="InterPro" id="IPR011856">
    <property type="entry name" value="tRNA_endonuc-like_dom_sf"/>
</dbReference>
<dbReference type="GO" id="GO:0003677">
    <property type="term" value="F:DNA binding"/>
    <property type="evidence" value="ECO:0007669"/>
    <property type="project" value="InterPro"/>
</dbReference>
<sequence length="211" mass="22574">MARRGNGRRSRRDKPRVLLPALVGCAVALAAAVVEFVQAHPGWAAAVAALLAAGLAGGLVLRVRLIEARRARFLAANARLEQVDRLTGGQFEQLVAERLRADGFRQVTQRGGSGDLGVDIVAVAPGRGRYAIQCKRYTRKVGAPEVRNFLGALANTFAGHTGVLVTSGHLTRQARTEAAAARQPLIVVERDGLADWLLGRAALLPPSRRPW</sequence>
<dbReference type="EMBL" id="FOBF01000016">
    <property type="protein sequence ID" value="SEM69672.1"/>
    <property type="molecule type" value="Genomic_DNA"/>
</dbReference>
<dbReference type="PANTHER" id="PTHR30015:SF6">
    <property type="entry name" value="SLL1429 PROTEIN"/>
    <property type="match status" value="1"/>
</dbReference>
<evidence type="ECO:0000256" key="1">
    <source>
        <dbReference type="SAM" id="Phobius"/>
    </source>
</evidence>
<evidence type="ECO:0000259" key="2">
    <source>
        <dbReference type="Pfam" id="PF04471"/>
    </source>
</evidence>
<keyword evidence="3" id="KW-0540">Nuclease</keyword>
<dbReference type="InterPro" id="IPR011335">
    <property type="entry name" value="Restrct_endonuc-II-like"/>
</dbReference>
<dbReference type="Pfam" id="PF04471">
    <property type="entry name" value="Mrr_cat"/>
    <property type="match status" value="1"/>
</dbReference>
<dbReference type="InterPro" id="IPR007560">
    <property type="entry name" value="Restrct_endonuc_IV_Mrr"/>
</dbReference>
<dbReference type="AlphaFoldDB" id="A0A1H8AFQ4"/>
<dbReference type="STRING" id="46177.SAMN05660976_05826"/>
<name>A0A1H8AFQ4_9ACTN</name>
<keyword evidence="3" id="KW-0255">Endonuclease</keyword>
<dbReference type="Gene3D" id="3.40.1350.10">
    <property type="match status" value="1"/>
</dbReference>
<dbReference type="InterPro" id="IPR052906">
    <property type="entry name" value="Type_IV_Methyl-Rstrct_Enzyme"/>
</dbReference>
<gene>
    <name evidence="3" type="ORF">SAMN05660976_05826</name>
</gene>
<dbReference type="OrthoDB" id="5181666at2"/>